<evidence type="ECO:0000313" key="1">
    <source>
        <dbReference type="EMBL" id="KAB8269717.1"/>
    </source>
</evidence>
<dbReference type="EMBL" id="ML732841">
    <property type="protein sequence ID" value="KAB8269717.1"/>
    <property type="molecule type" value="Genomic_DNA"/>
</dbReference>
<protein>
    <submittedName>
        <fullName evidence="1">Uncharacterized protein</fullName>
    </submittedName>
</protein>
<dbReference type="Proteomes" id="UP000326289">
    <property type="component" value="Unassembled WGS sequence"/>
</dbReference>
<organism evidence="1 2">
    <name type="scientific">Aspergillus minisclerotigenes</name>
    <dbReference type="NCBI Taxonomy" id="656917"/>
    <lineage>
        <taxon>Eukaryota</taxon>
        <taxon>Fungi</taxon>
        <taxon>Dikarya</taxon>
        <taxon>Ascomycota</taxon>
        <taxon>Pezizomycotina</taxon>
        <taxon>Eurotiomycetes</taxon>
        <taxon>Eurotiomycetidae</taxon>
        <taxon>Eurotiales</taxon>
        <taxon>Aspergillaceae</taxon>
        <taxon>Aspergillus</taxon>
        <taxon>Aspergillus subgen. Circumdati</taxon>
    </lineage>
</organism>
<accession>A0A5N6IU26</accession>
<dbReference type="AlphaFoldDB" id="A0A5N6IU26"/>
<keyword evidence="2" id="KW-1185">Reference proteome</keyword>
<proteinExistence type="predicted"/>
<evidence type="ECO:0000313" key="2">
    <source>
        <dbReference type="Proteomes" id="UP000326289"/>
    </source>
</evidence>
<reference evidence="1 2" key="1">
    <citation type="submission" date="2019-04" db="EMBL/GenBank/DDBJ databases">
        <title>Fungal friends and foes A comparative genomics study of 23 Aspergillus species from section Flavi.</title>
        <authorList>
            <consortium name="DOE Joint Genome Institute"/>
            <person name="Kjaerbolling I."/>
            <person name="Vesth T.C."/>
            <person name="Frisvad J.C."/>
            <person name="Nybo J.L."/>
            <person name="Theobald S."/>
            <person name="Kildgaard S."/>
            <person name="Petersen T.I."/>
            <person name="Kuo A."/>
            <person name="Sato A."/>
            <person name="Lyhne E.K."/>
            <person name="Kogle M.E."/>
            <person name="Wiebenga A."/>
            <person name="Kun R.S."/>
            <person name="Lubbers R.J."/>
            <person name="Makela M.R."/>
            <person name="Barry K."/>
            <person name="Chovatia M."/>
            <person name="Clum A."/>
            <person name="Daum C."/>
            <person name="Haridas S."/>
            <person name="He G."/>
            <person name="LaButti K."/>
            <person name="Lipzen A."/>
            <person name="Mondo S."/>
            <person name="Pangilinan J."/>
            <person name="Riley R."/>
            <person name="Salamov A."/>
            <person name="Simmons B.A."/>
            <person name="Magnuson J.K."/>
            <person name="Henrissat B."/>
            <person name="Mortensen U.H."/>
            <person name="Larsen T.O."/>
            <person name="De vries R.P."/>
            <person name="Grigoriev I.V."/>
            <person name="Machida M."/>
            <person name="Baker S.E."/>
            <person name="Andersen M.R."/>
        </authorList>
    </citation>
    <scope>NUCLEOTIDE SEQUENCE [LARGE SCALE GENOMIC DNA]</scope>
    <source>
        <strain evidence="1 2">CBS 117635</strain>
    </source>
</reference>
<sequence>MLMRRWHSALWTRTTSSSKVFTTSRPSLSSRCAFWRGLRTLAGVDDYSQARLRYSIELKQWFRALLSILKESQLGRQPQEIVLDRTSSLDWRGEHGYRIQPRQS</sequence>
<gene>
    <name evidence="1" type="ORF">BDV30DRAFT_216253</name>
</gene>
<name>A0A5N6IU26_9EURO</name>